<proteinExistence type="predicted"/>
<dbReference type="InterPro" id="IPR000719">
    <property type="entry name" value="Prot_kinase_dom"/>
</dbReference>
<dbReference type="Proteomes" id="UP000799440">
    <property type="component" value="Unassembled WGS sequence"/>
</dbReference>
<dbReference type="GO" id="GO:0005737">
    <property type="term" value="C:cytoplasm"/>
    <property type="evidence" value="ECO:0007669"/>
    <property type="project" value="TreeGrafter"/>
</dbReference>
<feature type="domain" description="Protein kinase" evidence="1">
    <location>
        <begin position="20"/>
        <end position="223"/>
    </location>
</feature>
<dbReference type="InterPro" id="IPR011009">
    <property type="entry name" value="Kinase-like_dom_sf"/>
</dbReference>
<dbReference type="SUPFAM" id="SSF56112">
    <property type="entry name" value="Protein kinase-like (PK-like)"/>
    <property type="match status" value="1"/>
</dbReference>
<reference evidence="2" key="1">
    <citation type="journal article" date="2020" name="Stud. Mycol.">
        <title>101 Dothideomycetes genomes: a test case for predicting lifestyles and emergence of pathogens.</title>
        <authorList>
            <person name="Haridas S."/>
            <person name="Albert R."/>
            <person name="Binder M."/>
            <person name="Bloem J."/>
            <person name="Labutti K."/>
            <person name="Salamov A."/>
            <person name="Andreopoulos B."/>
            <person name="Baker S."/>
            <person name="Barry K."/>
            <person name="Bills G."/>
            <person name="Bluhm B."/>
            <person name="Cannon C."/>
            <person name="Castanera R."/>
            <person name="Culley D."/>
            <person name="Daum C."/>
            <person name="Ezra D."/>
            <person name="Gonzalez J."/>
            <person name="Henrissat B."/>
            <person name="Kuo A."/>
            <person name="Liang C."/>
            <person name="Lipzen A."/>
            <person name="Lutzoni F."/>
            <person name="Magnuson J."/>
            <person name="Mondo S."/>
            <person name="Nolan M."/>
            <person name="Ohm R."/>
            <person name="Pangilinan J."/>
            <person name="Park H.-J."/>
            <person name="Ramirez L."/>
            <person name="Alfaro M."/>
            <person name="Sun H."/>
            <person name="Tritt A."/>
            <person name="Yoshinaga Y."/>
            <person name="Zwiers L.-H."/>
            <person name="Turgeon B."/>
            <person name="Goodwin S."/>
            <person name="Spatafora J."/>
            <person name="Crous P."/>
            <person name="Grigoriev I."/>
        </authorList>
    </citation>
    <scope>NUCLEOTIDE SEQUENCE</scope>
    <source>
        <strain evidence="2">CBS 119925</strain>
    </source>
</reference>
<organism evidence="2 3">
    <name type="scientific">Sporormia fimetaria CBS 119925</name>
    <dbReference type="NCBI Taxonomy" id="1340428"/>
    <lineage>
        <taxon>Eukaryota</taxon>
        <taxon>Fungi</taxon>
        <taxon>Dikarya</taxon>
        <taxon>Ascomycota</taxon>
        <taxon>Pezizomycotina</taxon>
        <taxon>Dothideomycetes</taxon>
        <taxon>Pleosporomycetidae</taxon>
        <taxon>Pleosporales</taxon>
        <taxon>Sporormiaceae</taxon>
        <taxon>Sporormia</taxon>
    </lineage>
</organism>
<dbReference type="OrthoDB" id="1668230at2759"/>
<evidence type="ECO:0000313" key="3">
    <source>
        <dbReference type="Proteomes" id="UP000799440"/>
    </source>
</evidence>
<accession>A0A6A6VCZ1</accession>
<keyword evidence="3" id="KW-1185">Reference proteome</keyword>
<sequence>MTEETLKQHAQPLPLVPIPDEELEYLSFGSSSIVYVLDEKRVLKQYDHPEEGGITVERQALERLGLHANIIRLLGFSEKGLILERGQGLRRLFRKDGADHIPLDRKIQWLRDAAEGMRHMHDNGTIHADVGCHNWVIVEDRLRIIDFEGCSIDGGHPAACYQWFNTKVRVPEINRQSDIFAFGCAIYEVMTGRFPHQELADSEDRGKRSVQLYAENQATPWRT</sequence>
<keyword evidence="2" id="KW-0808">Transferase</keyword>
<dbReference type="GO" id="GO:0007165">
    <property type="term" value="P:signal transduction"/>
    <property type="evidence" value="ECO:0007669"/>
    <property type="project" value="TreeGrafter"/>
</dbReference>
<dbReference type="GO" id="GO:0005524">
    <property type="term" value="F:ATP binding"/>
    <property type="evidence" value="ECO:0007669"/>
    <property type="project" value="InterPro"/>
</dbReference>
<dbReference type="GO" id="GO:0004672">
    <property type="term" value="F:protein kinase activity"/>
    <property type="evidence" value="ECO:0007669"/>
    <property type="project" value="InterPro"/>
</dbReference>
<protein>
    <submittedName>
        <fullName evidence="2">Kinase-like protein</fullName>
    </submittedName>
</protein>
<dbReference type="Gene3D" id="1.10.510.10">
    <property type="entry name" value="Transferase(Phosphotransferase) domain 1"/>
    <property type="match status" value="1"/>
</dbReference>
<gene>
    <name evidence="2" type="ORF">M011DRAFT_467642</name>
</gene>
<dbReference type="PANTHER" id="PTHR23257">
    <property type="entry name" value="SERINE-THREONINE PROTEIN KINASE"/>
    <property type="match status" value="1"/>
</dbReference>
<dbReference type="AlphaFoldDB" id="A0A6A6VCZ1"/>
<dbReference type="InterPro" id="IPR050167">
    <property type="entry name" value="Ser_Thr_protein_kinase"/>
</dbReference>
<evidence type="ECO:0000259" key="1">
    <source>
        <dbReference type="PROSITE" id="PS50011"/>
    </source>
</evidence>
<dbReference type="Pfam" id="PF00069">
    <property type="entry name" value="Pkinase"/>
    <property type="match status" value="1"/>
</dbReference>
<evidence type="ECO:0000313" key="2">
    <source>
        <dbReference type="EMBL" id="KAF2747574.1"/>
    </source>
</evidence>
<dbReference type="PROSITE" id="PS50011">
    <property type="entry name" value="PROTEIN_KINASE_DOM"/>
    <property type="match status" value="1"/>
</dbReference>
<dbReference type="SMART" id="SM00220">
    <property type="entry name" value="S_TKc"/>
    <property type="match status" value="1"/>
</dbReference>
<dbReference type="EMBL" id="MU006572">
    <property type="protein sequence ID" value="KAF2747574.1"/>
    <property type="molecule type" value="Genomic_DNA"/>
</dbReference>
<name>A0A6A6VCZ1_9PLEO</name>
<keyword evidence="2" id="KW-0418">Kinase</keyword>